<dbReference type="GO" id="GO:0005524">
    <property type="term" value="F:ATP binding"/>
    <property type="evidence" value="ECO:0007669"/>
    <property type="project" value="UniProtKB-KW"/>
</dbReference>
<dbReference type="AlphaFoldDB" id="A0A8J4EMM0"/>
<evidence type="ECO:0000313" key="13">
    <source>
        <dbReference type="EMBL" id="GIL29335.1"/>
    </source>
</evidence>
<evidence type="ECO:0000256" key="5">
    <source>
        <dbReference type="ARBA" id="ARBA00022741"/>
    </source>
</evidence>
<evidence type="ECO:0000259" key="12">
    <source>
        <dbReference type="PROSITE" id="PS50893"/>
    </source>
</evidence>
<accession>A0A8J4EMM0</accession>
<evidence type="ECO:0000256" key="8">
    <source>
        <dbReference type="ARBA" id="ARBA00023136"/>
    </source>
</evidence>
<comment type="caution">
    <text evidence="13">The sequence shown here is derived from an EMBL/GenBank/DDBJ whole genome shotgun (WGS) entry which is preliminary data.</text>
</comment>
<dbReference type="GO" id="GO:0016020">
    <property type="term" value="C:membrane"/>
    <property type="evidence" value="ECO:0007669"/>
    <property type="project" value="UniProtKB-SubCell"/>
</dbReference>
<evidence type="ECO:0000256" key="9">
    <source>
        <dbReference type="SAM" id="MobiDB-lite"/>
    </source>
</evidence>
<evidence type="ECO:0000256" key="6">
    <source>
        <dbReference type="ARBA" id="ARBA00022840"/>
    </source>
</evidence>
<feature type="transmembrane region" description="Helical" evidence="10">
    <location>
        <begin position="655"/>
        <end position="680"/>
    </location>
</feature>
<dbReference type="Gene3D" id="2.60.200.20">
    <property type="match status" value="2"/>
</dbReference>
<dbReference type="InterPro" id="IPR050352">
    <property type="entry name" value="ABCG_transporters"/>
</dbReference>
<keyword evidence="5" id="KW-0547">Nucleotide-binding</keyword>
<dbReference type="SUPFAM" id="SSF49879">
    <property type="entry name" value="SMAD/FHA domain"/>
    <property type="match status" value="2"/>
</dbReference>
<proteinExistence type="predicted"/>
<name>A0A8J4EMM0_9ACTN</name>
<keyword evidence="14" id="KW-1185">Reference proteome</keyword>
<keyword evidence="7 10" id="KW-1133">Transmembrane helix</keyword>
<evidence type="ECO:0000256" key="3">
    <source>
        <dbReference type="ARBA" id="ARBA00022553"/>
    </source>
</evidence>
<protein>
    <submittedName>
        <fullName evidence="13">ABC transporter ATP-binding protein</fullName>
    </submittedName>
</protein>
<reference evidence="14" key="1">
    <citation type="journal article" date="2021" name="Int. J. Syst. Evol. Microbiol.">
        <title>Actinocatenispora comari sp. nov., an endophytic actinomycete isolated from aerial parts of Comarum salesowianum.</title>
        <authorList>
            <person name="Oyunbileg N."/>
            <person name="Iizaka Y."/>
            <person name="Hamada M."/>
            <person name="Davaapurev B.O."/>
            <person name="Fukumoto A."/>
            <person name="Tsetseg B."/>
            <person name="Kato F."/>
            <person name="Tamura T."/>
            <person name="Batkhuu J."/>
            <person name="Anzai Y."/>
        </authorList>
    </citation>
    <scope>NUCLEOTIDE SEQUENCE [LARGE SCALE GENOMIC DNA]</scope>
    <source>
        <strain evidence="14">NUM-2625</strain>
    </source>
</reference>
<keyword evidence="3" id="KW-0597">Phosphoprotein</keyword>
<dbReference type="InterPro" id="IPR008984">
    <property type="entry name" value="SMAD_FHA_dom_sf"/>
</dbReference>
<dbReference type="RefSeq" id="WP_207127017.1">
    <property type="nucleotide sequence ID" value="NZ_BOPO01000090.1"/>
</dbReference>
<evidence type="ECO:0000256" key="7">
    <source>
        <dbReference type="ARBA" id="ARBA00022989"/>
    </source>
</evidence>
<dbReference type="SMART" id="SM00382">
    <property type="entry name" value="AAA"/>
    <property type="match status" value="1"/>
</dbReference>
<dbReference type="Pfam" id="PF00498">
    <property type="entry name" value="FHA"/>
    <property type="match status" value="2"/>
</dbReference>
<dbReference type="PANTHER" id="PTHR48041:SF139">
    <property type="entry name" value="PROTEIN SCARLET"/>
    <property type="match status" value="1"/>
</dbReference>
<dbReference type="FunFam" id="3.40.50.300:FF:000474">
    <property type="entry name" value="Putative ABC transporter ATP-binding subunit"/>
    <property type="match status" value="1"/>
</dbReference>
<feature type="region of interest" description="Disordered" evidence="9">
    <location>
        <begin position="526"/>
        <end position="550"/>
    </location>
</feature>
<evidence type="ECO:0000256" key="10">
    <source>
        <dbReference type="SAM" id="Phobius"/>
    </source>
</evidence>
<feature type="domain" description="ABC transporter" evidence="12">
    <location>
        <begin position="272"/>
        <end position="504"/>
    </location>
</feature>
<feature type="transmembrane region" description="Helical" evidence="10">
    <location>
        <begin position="615"/>
        <end position="634"/>
    </location>
</feature>
<dbReference type="Pfam" id="PF00005">
    <property type="entry name" value="ABC_tran"/>
    <property type="match status" value="1"/>
</dbReference>
<feature type="transmembrane region" description="Helical" evidence="10">
    <location>
        <begin position="797"/>
        <end position="819"/>
    </location>
</feature>
<dbReference type="EMBL" id="BOPO01000090">
    <property type="protein sequence ID" value="GIL29335.1"/>
    <property type="molecule type" value="Genomic_DNA"/>
</dbReference>
<dbReference type="GO" id="GO:0140359">
    <property type="term" value="F:ABC-type transporter activity"/>
    <property type="evidence" value="ECO:0007669"/>
    <property type="project" value="InterPro"/>
</dbReference>
<dbReference type="InterPro" id="IPR013525">
    <property type="entry name" value="ABC2_TM"/>
</dbReference>
<dbReference type="PANTHER" id="PTHR48041">
    <property type="entry name" value="ABC TRANSPORTER G FAMILY MEMBER 28"/>
    <property type="match status" value="1"/>
</dbReference>
<feature type="domain" description="FHA" evidence="11">
    <location>
        <begin position="22"/>
        <end position="71"/>
    </location>
</feature>
<dbReference type="Gene3D" id="3.40.50.300">
    <property type="entry name" value="P-loop containing nucleotide triphosphate hydrolases"/>
    <property type="match status" value="1"/>
</dbReference>
<evidence type="ECO:0000313" key="14">
    <source>
        <dbReference type="Proteomes" id="UP000614996"/>
    </source>
</evidence>
<keyword evidence="2" id="KW-0813">Transport</keyword>
<evidence type="ECO:0000256" key="2">
    <source>
        <dbReference type="ARBA" id="ARBA00022448"/>
    </source>
</evidence>
<evidence type="ECO:0000259" key="11">
    <source>
        <dbReference type="PROSITE" id="PS50006"/>
    </source>
</evidence>
<gene>
    <name evidence="13" type="ORF">NUM_45890</name>
</gene>
<sequence>MTELLVGVGGAERRFDAGGPAAIVGRDPLCQVVVDDPLVSRQHVALEWADGRWWVRDLGSSNGTFLDGRRVQRIAVEQPVALLLGDAATGVPVQVRPASVVPPTVIPGQPAAAPATVPRPVLGMPPPAARTPNAVTPLPGPPAAPPAGVPQNVVPMPVAGSALPVAAVPASVVGRTPSGSYRAGEVVRIGRDAASDIVLTDLLVSRRHAELRRLGHGYEVVDLGTRNGTFVNGQRISRAVLQPGDVVGAGHHQLVFDGAMLHEYVDTGRVSLRAESLTVTAGPHTLLAEVGFELPESSLLAVVGPSGAGKSTLLGALTGIRPATRGTVRYQERDLYAEYDDLRHRIGLVPQDDILHRQLTVRRALRYAAALRFGADVSARERDQRIDEVLAKLGLTERADQRISTLSGGQRKRTSVALELLTEPSLLFLDEPTSGLDPALDRDVMLALRDLADGGRTVCVVTHSVLHLNLCDRILVLGRGGRVCYFGPPDRLLAFFGAQEYAEVFERVATEPEAWADRFRQHATPRPQVEPTVRIAPPPRVDDPDGPGAATSRQGFWRQLAIVARRTIAVTLADRLYASLLVGLPLGLALLAHLVPGDDGLAKPANALHRSAEAGQLLTILVIGGVFMGLAGGIRELVAERAIYRRERAVGLSPGAYLGAKLVVFAVLNAAQATVFVLVALWGAKRPAAALVLGSPTVELIAAVALVTLASTVLGLLISAYVSTSEQTMPVLVGLVMAQLVLSGGLFAVAGRAVVSQLSWLAPARWAYAAAAATVDLKNVMPGPPDDPLWDHTSGRWLVAAGVLVGQTVLLLIATRLALRRHEPGR</sequence>
<keyword evidence="4 10" id="KW-0812">Transmembrane</keyword>
<dbReference type="InterPro" id="IPR027417">
    <property type="entry name" value="P-loop_NTPase"/>
</dbReference>
<evidence type="ECO:0000256" key="4">
    <source>
        <dbReference type="ARBA" id="ARBA00022692"/>
    </source>
</evidence>
<evidence type="ECO:0000256" key="1">
    <source>
        <dbReference type="ARBA" id="ARBA00004141"/>
    </source>
</evidence>
<dbReference type="PROSITE" id="PS50006">
    <property type="entry name" value="FHA_DOMAIN"/>
    <property type="match status" value="2"/>
</dbReference>
<dbReference type="PROSITE" id="PS50893">
    <property type="entry name" value="ABC_TRANSPORTER_2"/>
    <property type="match status" value="1"/>
</dbReference>
<feature type="transmembrane region" description="Helical" evidence="10">
    <location>
        <begin position="700"/>
        <end position="722"/>
    </location>
</feature>
<feature type="transmembrane region" description="Helical" evidence="10">
    <location>
        <begin position="729"/>
        <end position="750"/>
    </location>
</feature>
<dbReference type="InterPro" id="IPR003593">
    <property type="entry name" value="AAA+_ATPase"/>
</dbReference>
<dbReference type="SUPFAM" id="SSF52540">
    <property type="entry name" value="P-loop containing nucleoside triphosphate hydrolases"/>
    <property type="match status" value="1"/>
</dbReference>
<dbReference type="Proteomes" id="UP000614996">
    <property type="component" value="Unassembled WGS sequence"/>
</dbReference>
<dbReference type="GO" id="GO:0016887">
    <property type="term" value="F:ATP hydrolysis activity"/>
    <property type="evidence" value="ECO:0007669"/>
    <property type="project" value="InterPro"/>
</dbReference>
<keyword evidence="8 10" id="KW-0472">Membrane</keyword>
<dbReference type="CDD" id="cd00060">
    <property type="entry name" value="FHA"/>
    <property type="match status" value="1"/>
</dbReference>
<dbReference type="InterPro" id="IPR003439">
    <property type="entry name" value="ABC_transporter-like_ATP-bd"/>
</dbReference>
<dbReference type="InterPro" id="IPR000253">
    <property type="entry name" value="FHA_dom"/>
</dbReference>
<organism evidence="13 14">
    <name type="scientific">Actinocatenispora comari</name>
    <dbReference type="NCBI Taxonomy" id="2807577"/>
    <lineage>
        <taxon>Bacteria</taxon>
        <taxon>Bacillati</taxon>
        <taxon>Actinomycetota</taxon>
        <taxon>Actinomycetes</taxon>
        <taxon>Micromonosporales</taxon>
        <taxon>Micromonosporaceae</taxon>
        <taxon>Actinocatenispora</taxon>
    </lineage>
</organism>
<dbReference type="SMART" id="SM00240">
    <property type="entry name" value="FHA"/>
    <property type="match status" value="2"/>
</dbReference>
<comment type="subcellular location">
    <subcellularLocation>
        <location evidence="1">Membrane</location>
        <topology evidence="1">Multi-pass membrane protein</topology>
    </subcellularLocation>
</comment>
<feature type="domain" description="FHA" evidence="11">
    <location>
        <begin position="187"/>
        <end position="236"/>
    </location>
</feature>
<keyword evidence="6 13" id="KW-0067">ATP-binding</keyword>
<dbReference type="Pfam" id="PF01061">
    <property type="entry name" value="ABC2_membrane"/>
    <property type="match status" value="1"/>
</dbReference>